<organism evidence="1 2">
    <name type="scientific">Candidatus Nanohalobium constans</name>
    <dbReference type="NCBI Taxonomy" id="2565781"/>
    <lineage>
        <taxon>Archaea</taxon>
        <taxon>Candidatus Nanohalarchaeota</taxon>
        <taxon>Candidatus Nanohalobia</taxon>
        <taxon>Candidatus Nanohalobiales</taxon>
        <taxon>Candidatus Nanohalobiaceae</taxon>
        <taxon>Candidatus Nanohalobium</taxon>
    </lineage>
</organism>
<dbReference type="AlphaFoldDB" id="A0A5Q0UFS3"/>
<keyword evidence="2" id="KW-1185">Reference proteome</keyword>
<dbReference type="Proteomes" id="UP000377803">
    <property type="component" value="Chromosome"/>
</dbReference>
<accession>A0A5Q0UFS3</accession>
<dbReference type="EMBL" id="CP040089">
    <property type="protein sequence ID" value="QGA80231.1"/>
    <property type="molecule type" value="Genomic_DNA"/>
</dbReference>
<name>A0A5Q0UFS3_9ARCH</name>
<protein>
    <submittedName>
        <fullName evidence="1">Uncharacterized protein</fullName>
    </submittedName>
</protein>
<evidence type="ECO:0000313" key="2">
    <source>
        <dbReference type="Proteomes" id="UP000377803"/>
    </source>
</evidence>
<dbReference type="KEGG" id="ncon:LC1Nh_0330"/>
<reference evidence="2" key="1">
    <citation type="submission" date="2019-05" db="EMBL/GenBank/DDBJ databases">
        <title>Candidatus Nanohalobium constans, a novel model system to study the DPANN nano-sized archaea: genomic and physiological characterization of a nanoarchaeon co-cultured with its chitinotrophic host.</title>
        <authorList>
            <person name="La Cono V."/>
            <person name="Arcadi E."/>
            <person name="Crisafi F."/>
            <person name="Denaro R."/>
            <person name="La Spada G."/>
            <person name="Messina E."/>
            <person name="Smedile F."/>
            <person name="Toshchakov S.V."/>
            <person name="Shevchenko M.A."/>
            <person name="Golyshin P.N."/>
            <person name="Golyshina O.V."/>
            <person name="Ferrer M."/>
            <person name="Rohde M."/>
            <person name="Mushegian A."/>
            <person name="Sorokin D.Y."/>
            <person name="Giuliano L."/>
            <person name="Yakimov M.M."/>
        </authorList>
    </citation>
    <scope>NUCLEOTIDE SEQUENCE [LARGE SCALE GENOMIC DNA]</scope>
    <source>
        <strain evidence="2">LC1Nh</strain>
    </source>
</reference>
<evidence type="ECO:0000313" key="1">
    <source>
        <dbReference type="EMBL" id="QGA80231.1"/>
    </source>
</evidence>
<sequence length="204" mass="23024">MDPHPEETIENFGLGDVVDFDWIEEDYLEGGAVAATARKPKLEPVDNLGDAKNYEGLFAGPDGQLYGVSEDKSIGFIGDIESYSNFDYPTIEHSNLHESQHYIQFDEDQLWGDTMDEVYGVSDDLRKQLNKVDRLRDLNDHPLYGRFIDDARVTGVVEGYTERVTQSLQENGEEIGEGFYPGYTQLAENTMKADGIDIDEELEP</sequence>
<proteinExistence type="predicted"/>
<gene>
    <name evidence="1" type="ORF">LC1Nh_0330</name>
</gene>